<accession>W7IXS8</accession>
<keyword evidence="3" id="KW-1185">Reference proteome</keyword>
<feature type="transmembrane region" description="Helical" evidence="1">
    <location>
        <begin position="232"/>
        <end position="254"/>
    </location>
</feature>
<evidence type="ECO:0000256" key="1">
    <source>
        <dbReference type="SAM" id="Phobius"/>
    </source>
</evidence>
<keyword evidence="1" id="KW-0472">Membrane</keyword>
<feature type="transmembrane region" description="Helical" evidence="1">
    <location>
        <begin position="20"/>
        <end position="41"/>
    </location>
</feature>
<organism evidence="2 3">
    <name type="scientific">Actinokineospora spheciospongiae</name>
    <dbReference type="NCBI Taxonomy" id="909613"/>
    <lineage>
        <taxon>Bacteria</taxon>
        <taxon>Bacillati</taxon>
        <taxon>Actinomycetota</taxon>
        <taxon>Actinomycetes</taxon>
        <taxon>Pseudonocardiales</taxon>
        <taxon>Pseudonocardiaceae</taxon>
        <taxon>Actinokineospora</taxon>
    </lineage>
</organism>
<evidence type="ECO:0000313" key="2">
    <source>
        <dbReference type="EMBL" id="EWC58854.1"/>
    </source>
</evidence>
<feature type="transmembrane region" description="Helical" evidence="1">
    <location>
        <begin position="126"/>
        <end position="146"/>
    </location>
</feature>
<dbReference type="EMBL" id="AYXG01000227">
    <property type="protein sequence ID" value="EWC58854.1"/>
    <property type="molecule type" value="Genomic_DNA"/>
</dbReference>
<feature type="transmembrane region" description="Helical" evidence="1">
    <location>
        <begin position="56"/>
        <end position="74"/>
    </location>
</feature>
<keyword evidence="1" id="KW-0812">Transmembrane</keyword>
<gene>
    <name evidence="2" type="ORF">UO65_5856</name>
</gene>
<feature type="transmembrane region" description="Helical" evidence="1">
    <location>
        <begin position="266"/>
        <end position="286"/>
    </location>
</feature>
<dbReference type="PATRIC" id="fig|909613.9.peg.5857"/>
<proteinExistence type="predicted"/>
<dbReference type="OrthoDB" id="343560at2"/>
<feature type="transmembrane region" description="Helical" evidence="1">
    <location>
        <begin position="158"/>
        <end position="180"/>
    </location>
</feature>
<feature type="transmembrane region" description="Helical" evidence="1">
    <location>
        <begin position="86"/>
        <end position="106"/>
    </location>
</feature>
<dbReference type="STRING" id="909613.UO65_5856"/>
<sequence>MVLLPDLARSWTGGRRVERVAYAVGAVLLLAGVVHFGVFLVDGGPWEGPVSWRKPTTFGLSFGLTLITVTWVSARVRMGDRARRTAVGLLTAASVVEVALISAQAWRRVPSHFNSTSGADRAISLTLAAGGAAIVVSAAVLLVAAFRKDAVDAPDMRLAVRAGLVLFVVALAVGAAMIARGTIAVRSGDPGHTTAGVLKLAHAVAMHAILVLPALSWLLAFTRWTPLARLRVVQLALVGHLVLTVVVGVESAVGVNPLEAPAVADVGAGLGLFLLGVAVLLACYGVRRFPRRDI</sequence>
<keyword evidence="1" id="KW-1133">Transmembrane helix</keyword>
<feature type="transmembrane region" description="Helical" evidence="1">
    <location>
        <begin position="200"/>
        <end position="220"/>
    </location>
</feature>
<dbReference type="AlphaFoldDB" id="W7IXS8"/>
<evidence type="ECO:0000313" key="3">
    <source>
        <dbReference type="Proteomes" id="UP000019277"/>
    </source>
</evidence>
<dbReference type="eggNOG" id="ENOG502ZBYF">
    <property type="taxonomic scope" value="Bacteria"/>
</dbReference>
<dbReference type="Proteomes" id="UP000019277">
    <property type="component" value="Unassembled WGS sequence"/>
</dbReference>
<comment type="caution">
    <text evidence="2">The sequence shown here is derived from an EMBL/GenBank/DDBJ whole genome shotgun (WGS) entry which is preliminary data.</text>
</comment>
<name>W7IXS8_9PSEU</name>
<reference evidence="2 3" key="1">
    <citation type="journal article" date="2014" name="Genome Announc.">
        <title>Draft Genome Sequence of the Antitrypanosomally Active Sponge-Associated Bacterium Actinokineospora sp. Strain EG49.</title>
        <authorList>
            <person name="Harjes J."/>
            <person name="Ryu T."/>
            <person name="Abdelmohsen U.R."/>
            <person name="Moitinho-Silva L."/>
            <person name="Horn H."/>
            <person name="Ravasi T."/>
            <person name="Hentschel U."/>
        </authorList>
    </citation>
    <scope>NUCLEOTIDE SEQUENCE [LARGE SCALE GENOMIC DNA]</scope>
    <source>
        <strain evidence="2 3">EG49</strain>
    </source>
</reference>
<dbReference type="RefSeq" id="WP_035288850.1">
    <property type="nucleotide sequence ID" value="NZ_AYXG01000227.1"/>
</dbReference>
<protein>
    <submittedName>
        <fullName evidence="2">Uncharacterized protein</fullName>
    </submittedName>
</protein>